<name>A0A7X1SDI3_9LACT</name>
<evidence type="ECO:0000259" key="1">
    <source>
        <dbReference type="Pfam" id="PF03551"/>
    </source>
</evidence>
<dbReference type="PANTHER" id="PTHR43252:SF6">
    <property type="entry name" value="NEGATIVE TRANSCRIPTION REGULATOR PADR"/>
    <property type="match status" value="1"/>
</dbReference>
<protein>
    <submittedName>
        <fullName evidence="3">PadR family transcriptional regulator</fullName>
    </submittedName>
</protein>
<feature type="domain" description="Transcription regulator PadR C-terminal" evidence="2">
    <location>
        <begin position="98"/>
        <end position="179"/>
    </location>
</feature>
<proteinExistence type="predicted"/>
<sequence length="180" mass="21522">MSHRDKLSYIILGLLKTEPLSGYDLKKKFESEVGEFWQANTGQIYPSLRVLLNDQAVTFDVHIVGEKLEKKTYQITPKGIELFNEWLKHPVDRYPIQKDEFMLRLYFLDDKNEENLQKLIEEESIVHQKKLEYLIKRQKDLFGEDEKNKKSGHYLVLDFAIQRETFKKDWLQSLLEELKN</sequence>
<evidence type="ECO:0000259" key="2">
    <source>
        <dbReference type="Pfam" id="PF10400"/>
    </source>
</evidence>
<feature type="domain" description="Transcription regulator PadR N-terminal" evidence="1">
    <location>
        <begin position="11"/>
        <end position="82"/>
    </location>
</feature>
<dbReference type="Pfam" id="PF03551">
    <property type="entry name" value="PadR"/>
    <property type="match status" value="1"/>
</dbReference>
<dbReference type="Gene3D" id="6.10.140.190">
    <property type="match status" value="1"/>
</dbReference>
<dbReference type="InterPro" id="IPR036390">
    <property type="entry name" value="WH_DNA-bd_sf"/>
</dbReference>
<reference evidence="3" key="1">
    <citation type="submission" date="2023-03" db="EMBL/GenBank/DDBJ databases">
        <authorList>
            <person name="Shen W."/>
            <person name="Cai J."/>
        </authorList>
    </citation>
    <scope>NUCLEOTIDE SEQUENCE</scope>
    <source>
        <strain evidence="3">Y37</strain>
    </source>
</reference>
<accession>A0A7X1SDI3</accession>
<dbReference type="InterPro" id="IPR005149">
    <property type="entry name" value="Tscrpt_reg_PadR_N"/>
</dbReference>
<evidence type="ECO:0000313" key="3">
    <source>
        <dbReference type="EMBL" id="MDT2945948.1"/>
    </source>
</evidence>
<dbReference type="Proteomes" id="UP001250218">
    <property type="component" value="Unassembled WGS sequence"/>
</dbReference>
<dbReference type="SUPFAM" id="SSF46785">
    <property type="entry name" value="Winged helix' DNA-binding domain"/>
    <property type="match status" value="1"/>
</dbReference>
<dbReference type="InterPro" id="IPR018309">
    <property type="entry name" value="Tscrpt_reg_PadR_C"/>
</dbReference>
<gene>
    <name evidence="3" type="ORF">P7I04_07810</name>
</gene>
<comment type="caution">
    <text evidence="3">The sequence shown here is derived from an EMBL/GenBank/DDBJ whole genome shotgun (WGS) entry which is preliminary data.</text>
</comment>
<dbReference type="PANTHER" id="PTHR43252">
    <property type="entry name" value="TRANSCRIPTIONAL REGULATOR YQJI"/>
    <property type="match status" value="1"/>
</dbReference>
<dbReference type="AlphaFoldDB" id="A0A7X1SDI3"/>
<organism evidence="3 4">
    <name type="scientific">Lactococcus lactis</name>
    <dbReference type="NCBI Taxonomy" id="1358"/>
    <lineage>
        <taxon>Bacteria</taxon>
        <taxon>Bacillati</taxon>
        <taxon>Bacillota</taxon>
        <taxon>Bacilli</taxon>
        <taxon>Lactobacillales</taxon>
        <taxon>Streptococcaceae</taxon>
        <taxon>Lactococcus</taxon>
    </lineage>
</organism>
<dbReference type="Gene3D" id="1.10.10.10">
    <property type="entry name" value="Winged helix-like DNA-binding domain superfamily/Winged helix DNA-binding domain"/>
    <property type="match status" value="1"/>
</dbReference>
<dbReference type="RefSeq" id="WP_047206851.1">
    <property type="nucleotide sequence ID" value="NZ_CP121539.1"/>
</dbReference>
<evidence type="ECO:0000313" key="4">
    <source>
        <dbReference type="Proteomes" id="UP001250218"/>
    </source>
</evidence>
<dbReference type="EMBL" id="JARQDL010000006">
    <property type="protein sequence ID" value="MDT2945948.1"/>
    <property type="molecule type" value="Genomic_DNA"/>
</dbReference>
<dbReference type="Pfam" id="PF10400">
    <property type="entry name" value="Vir_act_alpha_C"/>
    <property type="match status" value="1"/>
</dbReference>
<dbReference type="InterPro" id="IPR036388">
    <property type="entry name" value="WH-like_DNA-bd_sf"/>
</dbReference>